<dbReference type="OrthoDB" id="835079at2"/>
<dbReference type="KEGG" id="fpf:DCC35_14755"/>
<keyword evidence="1" id="KW-0812">Transmembrane</keyword>
<evidence type="ECO:0000313" key="2">
    <source>
        <dbReference type="EMBL" id="QCK15908.1"/>
    </source>
</evidence>
<dbReference type="RefSeq" id="WP_137091505.1">
    <property type="nucleotide sequence ID" value="NZ_CP028923.1"/>
</dbReference>
<dbReference type="GO" id="GO:0016788">
    <property type="term" value="F:hydrolase activity, acting on ester bonds"/>
    <property type="evidence" value="ECO:0007669"/>
    <property type="project" value="UniProtKB-ARBA"/>
</dbReference>
<evidence type="ECO:0000313" key="3">
    <source>
        <dbReference type="Proteomes" id="UP000298616"/>
    </source>
</evidence>
<organism evidence="2 3">
    <name type="scientific">Mangrovivirga cuniculi</name>
    <dbReference type="NCBI Taxonomy" id="2715131"/>
    <lineage>
        <taxon>Bacteria</taxon>
        <taxon>Pseudomonadati</taxon>
        <taxon>Bacteroidota</taxon>
        <taxon>Cytophagia</taxon>
        <taxon>Cytophagales</taxon>
        <taxon>Mangrovivirgaceae</taxon>
        <taxon>Mangrovivirga</taxon>
    </lineage>
</organism>
<keyword evidence="1" id="KW-0472">Membrane</keyword>
<reference evidence="2 3" key="1">
    <citation type="submission" date="2018-04" db="EMBL/GenBank/DDBJ databases">
        <title>Complete genome uncultured novel isolate.</title>
        <authorList>
            <person name="Merlino G."/>
        </authorList>
    </citation>
    <scope>NUCLEOTIDE SEQUENCE [LARGE SCALE GENOMIC DNA]</scope>
    <source>
        <strain evidence="3">R1DC9</strain>
    </source>
</reference>
<evidence type="ECO:0000256" key="1">
    <source>
        <dbReference type="SAM" id="Phobius"/>
    </source>
</evidence>
<dbReference type="InterPro" id="IPR036514">
    <property type="entry name" value="SGNH_hydro_sf"/>
</dbReference>
<dbReference type="SUPFAM" id="SSF52266">
    <property type="entry name" value="SGNH hydrolase"/>
    <property type="match status" value="1"/>
</dbReference>
<dbReference type="EMBL" id="CP028923">
    <property type="protein sequence ID" value="QCK15908.1"/>
    <property type="molecule type" value="Genomic_DNA"/>
</dbReference>
<keyword evidence="1" id="KW-1133">Transmembrane helix</keyword>
<dbReference type="AlphaFoldDB" id="A0A4D7K9B8"/>
<evidence type="ECO:0008006" key="4">
    <source>
        <dbReference type="Google" id="ProtNLM"/>
    </source>
</evidence>
<dbReference type="Gene3D" id="3.40.50.1110">
    <property type="entry name" value="SGNH hydrolase"/>
    <property type="match status" value="1"/>
</dbReference>
<protein>
    <recommendedName>
        <fullName evidence="4">DUF1574 domain-containing protein</fullName>
    </recommendedName>
</protein>
<feature type="transmembrane region" description="Helical" evidence="1">
    <location>
        <begin position="7"/>
        <end position="28"/>
    </location>
</feature>
<keyword evidence="3" id="KW-1185">Reference proteome</keyword>
<gene>
    <name evidence="2" type="ORF">DCC35_14755</name>
</gene>
<proteinExistence type="predicted"/>
<dbReference type="Proteomes" id="UP000298616">
    <property type="component" value="Chromosome"/>
</dbReference>
<name>A0A4D7K9B8_9BACT</name>
<sequence length="291" mass="34045">MNKFIKQVINFLLILVIYCTFTGGFNYYHAFIKQLKFEQTNILIAGDSHTQKALNPSLFKSARNVSQPAEPYVITYWKLNRIFKSNIPDTLILAFTHHSISGFNDIKFSTNKWAAKEMFNRSYSIERFAEIQNDVKIDWHLKNIIKLKNILLFPKTNHHSNFIGKGYNNFSKSDINDFKTAIKRHFYNNDSIYSFSKTSIEYLNKIIHLCNEKNVKIILVSPPVHEKYFNLIPDIYLKKFDSLKTSFKNQQISVFDQSDISLPESMYLNSDHLNSEGAVFFTSKVKDYIQD</sequence>
<accession>A0A4D7K9B8</accession>